<evidence type="ECO:0000313" key="8">
    <source>
        <dbReference type="Proteomes" id="UP000265020"/>
    </source>
</evidence>
<dbReference type="GO" id="GO:0005737">
    <property type="term" value="C:cytoplasm"/>
    <property type="evidence" value="ECO:0007669"/>
    <property type="project" value="TreeGrafter"/>
</dbReference>
<evidence type="ECO:0000256" key="3">
    <source>
        <dbReference type="ARBA" id="ARBA00023054"/>
    </source>
</evidence>
<feature type="compositionally biased region" description="Low complexity" evidence="6">
    <location>
        <begin position="585"/>
        <end position="627"/>
    </location>
</feature>
<feature type="compositionally biased region" description="Polar residues" evidence="6">
    <location>
        <begin position="682"/>
        <end position="695"/>
    </location>
</feature>
<evidence type="ECO:0000256" key="2">
    <source>
        <dbReference type="ARBA" id="ARBA00007585"/>
    </source>
</evidence>
<dbReference type="Ensembl" id="ENSCVAT00000006976.1">
    <property type="protein sequence ID" value="ENSCVAP00000005261.1"/>
    <property type="gene ID" value="ENSCVAG00000006613.1"/>
</dbReference>
<dbReference type="PANTHER" id="PTHR24200:SF7">
    <property type="entry name" value="MICROTUBULE-ASSOCIATED TUMOR SUPPRESSOR 1"/>
    <property type="match status" value="1"/>
</dbReference>
<feature type="region of interest" description="Disordered" evidence="6">
    <location>
        <begin position="270"/>
        <end position="293"/>
    </location>
</feature>
<keyword evidence="8" id="KW-1185">Reference proteome</keyword>
<protein>
    <submittedName>
        <fullName evidence="7">Microtubule-associated tumor suppressor 1 homolog</fullName>
    </submittedName>
</protein>
<feature type="compositionally biased region" description="Low complexity" evidence="6">
    <location>
        <begin position="646"/>
        <end position="659"/>
    </location>
</feature>
<proteinExistence type="inferred from homology"/>
<dbReference type="PANTHER" id="PTHR24200">
    <property type="entry name" value="TOUCAN, ISOFORM A"/>
    <property type="match status" value="1"/>
</dbReference>
<evidence type="ECO:0000256" key="6">
    <source>
        <dbReference type="SAM" id="MobiDB-lite"/>
    </source>
</evidence>
<accession>A0A3Q2CJ25</accession>
<keyword evidence="3 5" id="KW-0175">Coiled coil</keyword>
<comment type="subcellular location">
    <subcellularLocation>
        <location evidence="1">Nucleus</location>
    </subcellularLocation>
</comment>
<feature type="compositionally biased region" description="Polar residues" evidence="6">
    <location>
        <begin position="706"/>
        <end position="717"/>
    </location>
</feature>
<dbReference type="GO" id="GO:0005634">
    <property type="term" value="C:nucleus"/>
    <property type="evidence" value="ECO:0007669"/>
    <property type="project" value="UniProtKB-SubCell"/>
</dbReference>
<evidence type="ECO:0000256" key="1">
    <source>
        <dbReference type="ARBA" id="ARBA00004123"/>
    </source>
</evidence>
<feature type="coiled-coil region" evidence="5">
    <location>
        <begin position="836"/>
        <end position="1099"/>
    </location>
</feature>
<feature type="region of interest" description="Disordered" evidence="6">
    <location>
        <begin position="88"/>
        <end position="123"/>
    </location>
</feature>
<dbReference type="AlphaFoldDB" id="A0A3Q2CJ25"/>
<feature type="region of interest" description="Disordered" evidence="6">
    <location>
        <begin position="1140"/>
        <end position="1171"/>
    </location>
</feature>
<feature type="region of interest" description="Disordered" evidence="6">
    <location>
        <begin position="366"/>
        <end position="810"/>
    </location>
</feature>
<dbReference type="InterPro" id="IPR051293">
    <property type="entry name" value="MTUS1/CCDC69"/>
</dbReference>
<dbReference type="GO" id="GO:0008017">
    <property type="term" value="F:microtubule binding"/>
    <property type="evidence" value="ECO:0007669"/>
    <property type="project" value="TreeGrafter"/>
</dbReference>
<comment type="similarity">
    <text evidence="2">Belongs to the MTUS1 family.</text>
</comment>
<evidence type="ECO:0000313" key="7">
    <source>
        <dbReference type="Ensembl" id="ENSCVAP00000005261.1"/>
    </source>
</evidence>
<evidence type="ECO:0000256" key="4">
    <source>
        <dbReference type="ARBA" id="ARBA00023242"/>
    </source>
</evidence>
<reference evidence="7" key="1">
    <citation type="submission" date="2025-08" db="UniProtKB">
        <authorList>
            <consortium name="Ensembl"/>
        </authorList>
    </citation>
    <scope>IDENTIFICATION</scope>
</reference>
<dbReference type="Proteomes" id="UP000265020">
    <property type="component" value="Unassembled WGS sequence"/>
</dbReference>
<evidence type="ECO:0000256" key="5">
    <source>
        <dbReference type="SAM" id="Coils"/>
    </source>
</evidence>
<reference evidence="7" key="2">
    <citation type="submission" date="2025-09" db="UniProtKB">
        <authorList>
            <consortium name="Ensembl"/>
        </authorList>
    </citation>
    <scope>IDENTIFICATION</scope>
</reference>
<name>A0A3Q2CJ25_CYPVA</name>
<keyword evidence="4" id="KW-0539">Nucleus</keyword>
<feature type="compositionally biased region" description="Low complexity" evidence="6">
    <location>
        <begin position="34"/>
        <end position="64"/>
    </location>
</feature>
<feature type="compositionally biased region" description="Low complexity" evidence="6">
    <location>
        <begin position="547"/>
        <end position="559"/>
    </location>
</feature>
<feature type="region of interest" description="Disordered" evidence="6">
    <location>
        <begin position="1"/>
        <end position="68"/>
    </location>
</feature>
<dbReference type="STRING" id="28743.ENSCVAP00000005261"/>
<organism evidence="7 8">
    <name type="scientific">Cyprinodon variegatus</name>
    <name type="common">Sheepshead minnow</name>
    <dbReference type="NCBI Taxonomy" id="28743"/>
    <lineage>
        <taxon>Eukaryota</taxon>
        <taxon>Metazoa</taxon>
        <taxon>Chordata</taxon>
        <taxon>Craniata</taxon>
        <taxon>Vertebrata</taxon>
        <taxon>Euteleostomi</taxon>
        <taxon>Actinopterygii</taxon>
        <taxon>Neopterygii</taxon>
        <taxon>Teleostei</taxon>
        <taxon>Neoteleostei</taxon>
        <taxon>Acanthomorphata</taxon>
        <taxon>Ovalentaria</taxon>
        <taxon>Atherinomorphae</taxon>
        <taxon>Cyprinodontiformes</taxon>
        <taxon>Cyprinodontidae</taxon>
        <taxon>Cyprinodon</taxon>
    </lineage>
</organism>
<sequence length="1171" mass="126589">MSVSETPESFSARKSSCSMKLPLHRSGDRHGNAFPVSSSSSSSSFLGESSPESLRSLSSLSGGRTDSPQEYDLLEVTLMTAVLPGEKNKDVVLSKWSPEEEEDDDDNDDDDEEGTFQTESNDVSISVYLDASSGDYHQQTWNHGLTLSLEAQDGCHCNEDVTTGSSIVDSDATEIPADDDDDDEEEGALFLSVSSDVFPRLAQVSPGGAADDELGSEQLQTGLDCPAPSLGCRETAQICGSLPPSDSPDKDLAEVTEIAGTQIISGEKFSRETKKAPKPLKARTGSHNMSPSKAPPQVLSGILTFSPNLFFFYVCLKASIFFSHQNKPVPVSTRRAVPRKDEVEAIKKSAPGPIKVAVILRSTRGKGANVKANHKVAAGSNTAQPEKKKTASIGLSDPPWNAGRDLQEGLEGKGQSAPREKELLSQASMTDATEEQRKSPTKRVSSRLGPGVRQQGRTARPDRGPAAPPGSGTGPPGQESSEQGTSEYEVGDADARNQNQGIPKPRVSGIGYIPTASVPKPATSQQPAAGPSGRQPAPTASKLPVKGSPSSLGCSSQGSNEKNVAVSKAPSPTRSKPDELHSRGLLQSSSQSTTKPPSCGISGPPLTSSTSTSSDIPSSAASKPPAAGLRSRAPSGPARTSATGLKTPTVTNQNTTKTPAGQPSAKAAPSAFVGPTKPPPQRNGSARPSRLSSTVDKNKPREAPTKPSSTSPQITTGNQQNPQLPPPEPVSDVLNANTPTSPALPVPALDGSNTTPGPAGPAGPGLKARTGSRSSPKHGGRPQHASRPGVGGTAAPVTTKQNQNKEQVERKNQALVQLRRLLVQGNRKVEALAAVIQHLFSEREETLKQKKELSSELSKLREELVSSSQCCQSLQAEKEEVRTNLEAALKRLEEQHEEELVQLENRLKCFYQAEWDKVHQLYQQEADKCRLLMEQQVEELRSQQEAERKRQEESHSQKMEAIKQEYETSIQEMKRIQQTELEDLQKTLKETQTSLTEKVSALSAENEDLIEKLRAEEERRQRILSDKNVKDSHTLYLEQELESLKVVLEIKTNQLHQKEKKLMEMDKLVETNVRLEEVLKKVQQENEDYKARMDKHAALSKQLSTEQAILQQTLQKESKVNKRLSMENEELLWKLHNSDLLGSPRRLSPTSPYSSPRNSASFPTAAPLSPR</sequence>
<feature type="region of interest" description="Disordered" evidence="6">
    <location>
        <begin position="162"/>
        <end position="185"/>
    </location>
</feature>
<dbReference type="GeneTree" id="ENSGT00950000183026"/>
<feature type="compositionally biased region" description="Polar residues" evidence="6">
    <location>
        <begin position="1"/>
        <end position="18"/>
    </location>
</feature>
<feature type="compositionally biased region" description="Acidic residues" evidence="6">
    <location>
        <begin position="176"/>
        <end position="185"/>
    </location>
</feature>
<feature type="compositionally biased region" description="Polar residues" evidence="6">
    <location>
        <begin position="1148"/>
        <end position="1162"/>
    </location>
</feature>
<feature type="compositionally biased region" description="Polar residues" evidence="6">
    <location>
        <begin position="796"/>
        <end position="805"/>
    </location>
</feature>
<feature type="compositionally biased region" description="Acidic residues" evidence="6">
    <location>
        <begin position="99"/>
        <end position="114"/>
    </location>
</feature>